<evidence type="ECO:0000313" key="2">
    <source>
        <dbReference type="Proteomes" id="UP000007635"/>
    </source>
</evidence>
<dbReference type="Ensembl" id="ENSGACT00000060257.1">
    <property type="protein sequence ID" value="ENSGACP00000057737.1"/>
    <property type="gene ID" value="ENSGACG00000011590.2"/>
</dbReference>
<dbReference type="Proteomes" id="UP000007635">
    <property type="component" value="Chromosome XVII"/>
</dbReference>
<dbReference type="InterPro" id="IPR016821">
    <property type="entry name" value="G0S2"/>
</dbReference>
<proteinExistence type="predicted"/>
<reference evidence="1 2" key="1">
    <citation type="journal article" date="2021" name="G3 (Bethesda)">
        <title>Improved contiguity of the threespine stickleback genome using long-read sequencing.</title>
        <authorList>
            <person name="Nath S."/>
            <person name="Shaw D.E."/>
            <person name="White M.A."/>
        </authorList>
    </citation>
    <scope>NUCLEOTIDE SEQUENCE [LARGE SCALE GENOMIC DNA]</scope>
    <source>
        <strain evidence="1 2">Lake Benthic</strain>
    </source>
</reference>
<dbReference type="PANTHER" id="PTHR15570">
    <property type="entry name" value="G0/G1 SWITCH PROTEIN 2"/>
    <property type="match status" value="1"/>
</dbReference>
<dbReference type="AlphaFoldDB" id="A0AAQ4R552"/>
<evidence type="ECO:0008006" key="3">
    <source>
        <dbReference type="Google" id="ProtNLM"/>
    </source>
</evidence>
<dbReference type="RefSeq" id="XP_040059115.1">
    <property type="nucleotide sequence ID" value="XM_040203181.1"/>
</dbReference>
<evidence type="ECO:0000313" key="1">
    <source>
        <dbReference type="Ensembl" id="ENSGACP00000057737.1"/>
    </source>
</evidence>
<accession>A0AAQ4R552</accession>
<organism evidence="1 2">
    <name type="scientific">Gasterosteus aculeatus aculeatus</name>
    <name type="common">three-spined stickleback</name>
    <dbReference type="NCBI Taxonomy" id="481459"/>
    <lineage>
        <taxon>Eukaryota</taxon>
        <taxon>Metazoa</taxon>
        <taxon>Chordata</taxon>
        <taxon>Craniata</taxon>
        <taxon>Vertebrata</taxon>
        <taxon>Euteleostomi</taxon>
        <taxon>Actinopterygii</taxon>
        <taxon>Neopterygii</taxon>
        <taxon>Teleostei</taxon>
        <taxon>Neoteleostei</taxon>
        <taxon>Acanthomorphata</taxon>
        <taxon>Eupercaria</taxon>
        <taxon>Perciformes</taxon>
        <taxon>Cottioidei</taxon>
        <taxon>Gasterosteales</taxon>
        <taxon>Gasterosteidae</taxon>
        <taxon>Gasterosteus</taxon>
    </lineage>
</organism>
<dbReference type="KEGG" id="gat:120834855"/>
<dbReference type="GeneID" id="120834855"/>
<keyword evidence="2" id="KW-1185">Reference proteome</keyword>
<sequence>MDGMQDLIPFAKEMLSQKPSRGLLKVYLVGSAFAVLGTLVGLVEAVCHPFSCGEPMDSEMVLMLARERRTVGVETRGDAADEEETATREKDAVTQSTIIYKTHKLNQRSVANRLHAS</sequence>
<dbReference type="Pfam" id="PF15103">
    <property type="entry name" value="G0-G1_switch_2"/>
    <property type="match status" value="1"/>
</dbReference>
<protein>
    <recommendedName>
        <fullName evidence="3">G0/G1 switch 2</fullName>
    </recommendedName>
</protein>
<dbReference type="PANTHER" id="PTHR15570:SF2">
    <property type="entry name" value="G0_G1 SWITCH PROTEIN 2"/>
    <property type="match status" value="1"/>
</dbReference>
<dbReference type="GeneTree" id="ENSGT00940000156872"/>
<name>A0AAQ4R552_GASAC</name>
<reference evidence="1" key="3">
    <citation type="submission" date="2025-09" db="UniProtKB">
        <authorList>
            <consortium name="Ensembl"/>
        </authorList>
    </citation>
    <scope>IDENTIFICATION</scope>
</reference>
<reference evidence="1" key="2">
    <citation type="submission" date="2025-08" db="UniProtKB">
        <authorList>
            <consortium name="Ensembl"/>
        </authorList>
    </citation>
    <scope>IDENTIFICATION</scope>
</reference>